<name>A0A371DBY1_9APHY</name>
<keyword evidence="3" id="KW-1185">Reference proteome</keyword>
<dbReference type="Proteomes" id="UP000256964">
    <property type="component" value="Unassembled WGS sequence"/>
</dbReference>
<evidence type="ECO:0000313" key="3">
    <source>
        <dbReference type="Proteomes" id="UP000256964"/>
    </source>
</evidence>
<sequence>MNVGPTYYPNSGTFLASAGVPTGASQIPLDFLFSRLPPCRRTWRRIRADERMHARPAQLHCGRRKPGLLQQVGIAQQRVVRRTEGCLRGRPAGRHGRETEGGTGMRELRTCGATMGEGRREKGEGRVKCTTHGMHGGEGRDGMSSIGLHTAGPCRGGATAVDNKD</sequence>
<feature type="region of interest" description="Disordered" evidence="1">
    <location>
        <begin position="113"/>
        <end position="144"/>
    </location>
</feature>
<gene>
    <name evidence="2" type="ORF">OH76DRAFT_500551</name>
</gene>
<proteinExistence type="predicted"/>
<dbReference type="AlphaFoldDB" id="A0A371DBY1"/>
<feature type="compositionally biased region" description="Basic and acidic residues" evidence="1">
    <location>
        <begin position="117"/>
        <end position="127"/>
    </location>
</feature>
<accession>A0A371DBY1</accession>
<organism evidence="2 3">
    <name type="scientific">Lentinus brumalis</name>
    <dbReference type="NCBI Taxonomy" id="2498619"/>
    <lineage>
        <taxon>Eukaryota</taxon>
        <taxon>Fungi</taxon>
        <taxon>Dikarya</taxon>
        <taxon>Basidiomycota</taxon>
        <taxon>Agaricomycotina</taxon>
        <taxon>Agaricomycetes</taxon>
        <taxon>Polyporales</taxon>
        <taxon>Polyporaceae</taxon>
        <taxon>Lentinus</taxon>
    </lineage>
</organism>
<reference evidence="2 3" key="1">
    <citation type="journal article" date="2018" name="Biotechnol. Biofuels">
        <title>Integrative visual omics of the white-rot fungus Polyporus brumalis exposes the biotechnological potential of its oxidative enzymes for delignifying raw plant biomass.</title>
        <authorList>
            <person name="Miyauchi S."/>
            <person name="Rancon A."/>
            <person name="Drula E."/>
            <person name="Hage H."/>
            <person name="Chaduli D."/>
            <person name="Favel A."/>
            <person name="Grisel S."/>
            <person name="Henrissat B."/>
            <person name="Herpoel-Gimbert I."/>
            <person name="Ruiz-Duenas F.J."/>
            <person name="Chevret D."/>
            <person name="Hainaut M."/>
            <person name="Lin J."/>
            <person name="Wang M."/>
            <person name="Pangilinan J."/>
            <person name="Lipzen A."/>
            <person name="Lesage-Meessen L."/>
            <person name="Navarro D."/>
            <person name="Riley R."/>
            <person name="Grigoriev I.V."/>
            <person name="Zhou S."/>
            <person name="Raouche S."/>
            <person name="Rosso M.N."/>
        </authorList>
    </citation>
    <scope>NUCLEOTIDE SEQUENCE [LARGE SCALE GENOMIC DNA]</scope>
    <source>
        <strain evidence="2 3">BRFM 1820</strain>
    </source>
</reference>
<protein>
    <submittedName>
        <fullName evidence="2">Uncharacterized protein</fullName>
    </submittedName>
</protein>
<dbReference type="OrthoDB" id="10605712at2759"/>
<evidence type="ECO:0000313" key="2">
    <source>
        <dbReference type="EMBL" id="RDX49962.1"/>
    </source>
</evidence>
<evidence type="ECO:0000256" key="1">
    <source>
        <dbReference type="SAM" id="MobiDB-lite"/>
    </source>
</evidence>
<dbReference type="EMBL" id="KZ857402">
    <property type="protein sequence ID" value="RDX49962.1"/>
    <property type="molecule type" value="Genomic_DNA"/>
</dbReference>